<proteinExistence type="predicted"/>
<gene>
    <name evidence="2" type="ORF">OW729_04620</name>
</gene>
<reference evidence="2" key="1">
    <citation type="submission" date="2022-12" db="EMBL/GenBank/DDBJ databases">
        <title>Clostridium sp. nov., isolated from industrial wastewater.</title>
        <authorList>
            <person name="Jiayan W."/>
        </authorList>
    </citation>
    <scope>NUCLEOTIDE SEQUENCE</scope>
    <source>
        <strain evidence="2">ZC22-4</strain>
    </source>
</reference>
<dbReference type="EMBL" id="JAPQFJ010000003">
    <property type="protein sequence ID" value="MCY6957886.1"/>
    <property type="molecule type" value="Genomic_DNA"/>
</dbReference>
<keyword evidence="3" id="KW-1185">Reference proteome</keyword>
<sequence length="178" mass="20512">MVNVIDVWNKINTSLNVNLKKINPNYKFIKANLTHNLPPYPYATTNILVAYAQDKDDFRATTKDKANIDGTVTTTRLEEPKMTLSFTFYSNDMTEMYEFMQNTVNALQTTVKQELSDNDIIILRCSVFVDKTSILETEYIYKYGFDVQIRVMDEVTVSNDSVESVEIESTIENVIIDF</sequence>
<comment type="caution">
    <text evidence="2">The sequence shown here is derived from an EMBL/GenBank/DDBJ whole genome shotgun (WGS) entry which is preliminary data.</text>
</comment>
<dbReference type="RefSeq" id="WP_268060288.1">
    <property type="nucleotide sequence ID" value="NZ_JAPQFJ010000003.1"/>
</dbReference>
<accession>A0ABT4D9N7</accession>
<dbReference type="Pfam" id="PF23961">
    <property type="entry name" value="Phage_tail_terminator_9"/>
    <property type="match status" value="1"/>
</dbReference>
<evidence type="ECO:0000313" key="3">
    <source>
        <dbReference type="Proteomes" id="UP001144612"/>
    </source>
</evidence>
<evidence type="ECO:0000313" key="2">
    <source>
        <dbReference type="EMBL" id="MCY6957886.1"/>
    </source>
</evidence>
<dbReference type="NCBIfam" id="NF047498">
    <property type="entry name" value="LIC_12616_fam"/>
    <property type="match status" value="1"/>
</dbReference>
<name>A0ABT4D9N7_9CLOT</name>
<dbReference type="Proteomes" id="UP001144612">
    <property type="component" value="Unassembled WGS sequence"/>
</dbReference>
<dbReference type="InterPro" id="IPR057087">
    <property type="entry name" value="Gp12-like"/>
</dbReference>
<organism evidence="2 3">
    <name type="scientific">Clostridium brassicae</name>
    <dbReference type="NCBI Taxonomy" id="2999072"/>
    <lineage>
        <taxon>Bacteria</taxon>
        <taxon>Bacillati</taxon>
        <taxon>Bacillota</taxon>
        <taxon>Clostridia</taxon>
        <taxon>Eubacteriales</taxon>
        <taxon>Clostridiaceae</taxon>
        <taxon>Clostridium</taxon>
    </lineage>
</organism>
<feature type="domain" description="Phage neck terminator protein gp12-like" evidence="1">
    <location>
        <begin position="29"/>
        <end position="171"/>
    </location>
</feature>
<evidence type="ECO:0000259" key="1">
    <source>
        <dbReference type="Pfam" id="PF23961"/>
    </source>
</evidence>
<protein>
    <recommendedName>
        <fullName evidence="1">Phage neck terminator protein gp12-like domain-containing protein</fullName>
    </recommendedName>
</protein>